<proteinExistence type="predicted"/>
<dbReference type="Proteomes" id="UP000296049">
    <property type="component" value="Unassembled WGS sequence"/>
</dbReference>
<dbReference type="EMBL" id="KB742664">
    <property type="protein sequence ID" value="EOB05748.1"/>
    <property type="molecule type" value="Genomic_DNA"/>
</dbReference>
<feature type="region of interest" description="Disordered" evidence="1">
    <location>
        <begin position="1"/>
        <end position="30"/>
    </location>
</feature>
<sequence>MEPNSCKIRTHEERWGRGKSSSKTKEHTGPTKRVCGWGCAAVAADPVGHHSLHTRVQSSSNLLLGASVGATLVVKRQACAVCQCQRLLEKPLDLDKLMIRERTEKAAGRHTDCAHVDTKKTERETIKLTDVRLTLLMAFSFPGNELAKESGGNTHKTTPMLPFYFSSGKKTRFRHSSSTKLEADEAALVQTHGPQHSRNLSKALKDPVCRALSLLQHKGGQGGNYGGQHSRNLSEALKDPVRKALSLLQRKGAPPRQTKSYKLFNREKLKVRALTALTPSHQCVNPAGCILGVVAAQKYDLRAYTAHATAAYCCENNPHPPPGFQDGLTQYKLKPLFGEESHQFTPNLPVKLSQSRPPPAKQCHSFCSAVVRSRSQAASQHTDARTLPDDLSCELITTEQLQDPSGSSQDSHLFTPYNHTKHNPIALAMVEPSSCTPQAIGLPEKLQLLPAGSASLTPQKRDWSATKLIHKIPQQHCLQPSTLLFLLPGSSVTFLLAFPCPWLNVTAPSNNYFLCCVPPLGTAIRHYLLDTSYSLFTAQTPAEEQKQMRPSGSSVPPSENKARSNSRLRALLLTLGDEALRSSIPGATASNNLQTSAGGLGIYSCFADAWG</sequence>
<name>R0LZ58_ANAPL</name>
<feature type="region of interest" description="Disordered" evidence="1">
    <location>
        <begin position="540"/>
        <end position="564"/>
    </location>
</feature>
<reference evidence="3" key="1">
    <citation type="journal article" date="2013" name="Nat. Genet.">
        <title>The duck genome and transcriptome provide insight into an avian influenza virus reservoir species.</title>
        <authorList>
            <person name="Huang Y."/>
            <person name="Li Y."/>
            <person name="Burt D.W."/>
            <person name="Chen H."/>
            <person name="Zhang Y."/>
            <person name="Qian W."/>
            <person name="Kim H."/>
            <person name="Gan S."/>
            <person name="Zhao Y."/>
            <person name="Li J."/>
            <person name="Yi K."/>
            <person name="Feng H."/>
            <person name="Zhu P."/>
            <person name="Li B."/>
            <person name="Liu Q."/>
            <person name="Fairley S."/>
            <person name="Magor K.E."/>
            <person name="Du Z."/>
            <person name="Hu X."/>
            <person name="Goodman L."/>
            <person name="Tafer H."/>
            <person name="Vignal A."/>
            <person name="Lee T."/>
            <person name="Kim K.W."/>
            <person name="Sheng Z."/>
            <person name="An Y."/>
            <person name="Searle S."/>
            <person name="Herrero J."/>
            <person name="Groenen M.A."/>
            <person name="Crooijmans R.P."/>
            <person name="Faraut T."/>
            <person name="Cai Q."/>
            <person name="Webster R.G."/>
            <person name="Aldridge J.R."/>
            <person name="Warren W.C."/>
            <person name="Bartschat S."/>
            <person name="Kehr S."/>
            <person name="Marz M."/>
            <person name="Stadler P.F."/>
            <person name="Smith J."/>
            <person name="Kraus R.H."/>
            <person name="Zhao Y."/>
            <person name="Ren L."/>
            <person name="Fei J."/>
            <person name="Morisson M."/>
            <person name="Kaiser P."/>
            <person name="Griffin D.K."/>
            <person name="Rao M."/>
            <person name="Pitel F."/>
            <person name="Wang J."/>
            <person name="Li N."/>
        </authorList>
    </citation>
    <scope>NUCLEOTIDE SEQUENCE [LARGE SCALE GENOMIC DNA]</scope>
</reference>
<evidence type="ECO:0000313" key="2">
    <source>
        <dbReference type="EMBL" id="EOB05748.1"/>
    </source>
</evidence>
<gene>
    <name evidence="2" type="ORF">Anapl_05947</name>
</gene>
<keyword evidence="3" id="KW-1185">Reference proteome</keyword>
<protein>
    <submittedName>
        <fullName evidence="2">Uncharacterized protein</fullName>
    </submittedName>
</protein>
<dbReference type="AlphaFoldDB" id="R0LZ58"/>
<accession>R0LZ58</accession>
<evidence type="ECO:0000313" key="3">
    <source>
        <dbReference type="Proteomes" id="UP000296049"/>
    </source>
</evidence>
<organism evidence="2 3">
    <name type="scientific">Anas platyrhynchos</name>
    <name type="common">Mallard</name>
    <name type="synonym">Anas boschas</name>
    <dbReference type="NCBI Taxonomy" id="8839"/>
    <lineage>
        <taxon>Eukaryota</taxon>
        <taxon>Metazoa</taxon>
        <taxon>Chordata</taxon>
        <taxon>Craniata</taxon>
        <taxon>Vertebrata</taxon>
        <taxon>Euteleostomi</taxon>
        <taxon>Archelosauria</taxon>
        <taxon>Archosauria</taxon>
        <taxon>Dinosauria</taxon>
        <taxon>Saurischia</taxon>
        <taxon>Theropoda</taxon>
        <taxon>Coelurosauria</taxon>
        <taxon>Aves</taxon>
        <taxon>Neognathae</taxon>
        <taxon>Galloanserae</taxon>
        <taxon>Anseriformes</taxon>
        <taxon>Anatidae</taxon>
        <taxon>Anatinae</taxon>
        <taxon>Anas</taxon>
    </lineage>
</organism>
<feature type="compositionally biased region" description="Polar residues" evidence="1">
    <location>
        <begin position="540"/>
        <end position="557"/>
    </location>
</feature>
<evidence type="ECO:0000256" key="1">
    <source>
        <dbReference type="SAM" id="MobiDB-lite"/>
    </source>
</evidence>